<evidence type="ECO:0000313" key="2">
    <source>
        <dbReference type="Proteomes" id="UP000001497"/>
    </source>
</evidence>
<sequence length="141" mass="15892">MKFAYALTAILCGLFVACSEEKKEPLPDLPPVEIPADVFGFYSGKMPCDDCKQRVVDMDLFKDGNALAVESILKDSLRIDTLRGTFVFADSVVKVSLSDNSKQWAFKRDRVGNLAYMKFGEVYRDAEGMKAVLVRFYKKIK</sequence>
<evidence type="ECO:0008006" key="3">
    <source>
        <dbReference type="Google" id="ProtNLM"/>
    </source>
</evidence>
<dbReference type="RefSeq" id="WP_015732067.1">
    <property type="nucleotide sequence ID" value="NC_013410.1"/>
</dbReference>
<gene>
    <name evidence="1" type="ordered locus">Fisuc_1634</name>
</gene>
<dbReference type="InterPro" id="IPR007298">
    <property type="entry name" value="Cu-R_lipoprotein_NlpE"/>
</dbReference>
<keyword evidence="2" id="KW-1185">Reference proteome</keyword>
<dbReference type="Pfam" id="PF04170">
    <property type="entry name" value="NlpE"/>
    <property type="match status" value="1"/>
</dbReference>
<name>A0ABM5LI08_FIBSS</name>
<accession>A0ABM5LI08</accession>
<reference evidence="1" key="1">
    <citation type="submission" date="2009-10" db="EMBL/GenBank/DDBJ databases">
        <title>Complete sequence of Fibrobacter succinogenes subsp. succinogenes S85.</title>
        <authorList>
            <consortium name="US DOE Joint Genome Institute"/>
            <person name="Lucas S."/>
            <person name="Copeland A."/>
            <person name="Lapidus A."/>
            <person name="Glavina del Rio T."/>
            <person name="Tice H."/>
            <person name="Bruce D."/>
            <person name="Goodwin L."/>
            <person name="Pitluck S."/>
            <person name="Chertkov O."/>
            <person name="Detter J.C."/>
            <person name="Han C."/>
            <person name="Tapia R."/>
            <person name="Larimer F."/>
            <person name="Land M."/>
            <person name="Hauser L."/>
            <person name="Kyrpides N."/>
            <person name="Mikhailova N."/>
            <person name="Weimer P.J."/>
            <person name="Stevenson D.M."/>
            <person name="Boyum J."/>
            <person name="Brumm P.I."/>
            <person name="Mead D."/>
        </authorList>
    </citation>
    <scope>NUCLEOTIDE SEQUENCE [LARGE SCALE GENOMIC DNA]</scope>
    <source>
        <strain evidence="1">S85</strain>
    </source>
</reference>
<protein>
    <recommendedName>
        <fullName evidence="3">NlpE N-terminal domain-containing protein</fullName>
    </recommendedName>
</protein>
<evidence type="ECO:0000313" key="1">
    <source>
        <dbReference type="EMBL" id="ACX75229.1"/>
    </source>
</evidence>
<dbReference type="PROSITE" id="PS51257">
    <property type="entry name" value="PROKAR_LIPOPROTEIN"/>
    <property type="match status" value="1"/>
</dbReference>
<proteinExistence type="predicted"/>
<dbReference type="Gene3D" id="2.40.128.640">
    <property type="match status" value="1"/>
</dbReference>
<organism evidence="1 2">
    <name type="scientific">Fibrobacter succinogenes (strain ATCC 19169 / S85)</name>
    <dbReference type="NCBI Taxonomy" id="59374"/>
    <lineage>
        <taxon>Bacteria</taxon>
        <taxon>Pseudomonadati</taxon>
        <taxon>Fibrobacterota</taxon>
        <taxon>Fibrobacteria</taxon>
        <taxon>Fibrobacterales</taxon>
        <taxon>Fibrobacteraceae</taxon>
        <taxon>Fibrobacter</taxon>
    </lineage>
</organism>
<dbReference type="Proteomes" id="UP000001497">
    <property type="component" value="Chromosome"/>
</dbReference>
<dbReference type="EMBL" id="CP001792">
    <property type="protein sequence ID" value="ACX75229.1"/>
    <property type="molecule type" value="Genomic_DNA"/>
</dbReference>